<dbReference type="Proteomes" id="UP001300261">
    <property type="component" value="Unassembled WGS sequence"/>
</dbReference>
<sequence>MKAMLIAFAAIIVIAVGANQVLDHLGFSSAERTSSSSVRLGE</sequence>
<protein>
    <submittedName>
        <fullName evidence="1">Uncharacterized protein</fullName>
    </submittedName>
</protein>
<proteinExistence type="predicted"/>
<name>A0ABT3R8V0_9HYPH</name>
<evidence type="ECO:0000313" key="2">
    <source>
        <dbReference type="Proteomes" id="UP001300261"/>
    </source>
</evidence>
<gene>
    <name evidence="1" type="ORF">ON753_24855</name>
</gene>
<dbReference type="EMBL" id="JAPEVI010000003">
    <property type="protein sequence ID" value="MCX2725549.1"/>
    <property type="molecule type" value="Genomic_DNA"/>
</dbReference>
<comment type="caution">
    <text evidence="1">The sequence shown here is derived from an EMBL/GenBank/DDBJ whole genome shotgun (WGS) entry which is preliminary data.</text>
</comment>
<dbReference type="RefSeq" id="WP_265966573.1">
    <property type="nucleotide sequence ID" value="NZ_JAPEVI010000003.1"/>
</dbReference>
<reference evidence="1 2" key="1">
    <citation type="journal article" date="2016" name="Int. J. Syst. Evol. Microbiol.">
        <title>Labrenzia salina sp. nov., isolated from the rhizosphere of the halophyte Arthrocnemum macrostachyum.</title>
        <authorList>
            <person name="Camacho M."/>
            <person name="Redondo-Gomez S."/>
            <person name="Rodriguez-Llorente I."/>
            <person name="Rohde M."/>
            <person name="Sproer C."/>
            <person name="Schumann P."/>
            <person name="Klenk H.P."/>
            <person name="Montero-Calasanz M.D.C."/>
        </authorList>
    </citation>
    <scope>NUCLEOTIDE SEQUENCE [LARGE SCALE GENOMIC DNA]</scope>
    <source>
        <strain evidence="1 2">DSM 29163</strain>
    </source>
</reference>
<keyword evidence="2" id="KW-1185">Reference proteome</keyword>
<accession>A0ABT3R8V0</accession>
<evidence type="ECO:0000313" key="1">
    <source>
        <dbReference type="EMBL" id="MCX2725549.1"/>
    </source>
</evidence>
<organism evidence="1 2">
    <name type="scientific">Roseibium salinum</name>
    <dbReference type="NCBI Taxonomy" id="1604349"/>
    <lineage>
        <taxon>Bacteria</taxon>
        <taxon>Pseudomonadati</taxon>
        <taxon>Pseudomonadota</taxon>
        <taxon>Alphaproteobacteria</taxon>
        <taxon>Hyphomicrobiales</taxon>
        <taxon>Stappiaceae</taxon>
        <taxon>Roseibium</taxon>
    </lineage>
</organism>